<evidence type="ECO:0000256" key="7">
    <source>
        <dbReference type="ARBA" id="ARBA00049183"/>
    </source>
</evidence>
<dbReference type="UniPathway" id="UPA00958"/>
<dbReference type="PANTHER" id="PTHR42755">
    <property type="entry name" value="3-DEOXY-MANNO-OCTULOSONATE CYTIDYLYLTRANSFERASE"/>
    <property type="match status" value="1"/>
</dbReference>
<comment type="subcellular location">
    <subcellularLocation>
        <location evidence="10">Cell membrane</location>
    </subcellularLocation>
</comment>
<keyword evidence="5 10" id="KW-0808">Transferase</keyword>
<evidence type="ECO:0000259" key="11">
    <source>
        <dbReference type="Pfam" id="PF04413"/>
    </source>
</evidence>
<keyword evidence="13" id="KW-1185">Reference proteome</keyword>
<protein>
    <recommendedName>
        <fullName evidence="4 10">3-deoxy-D-manno-octulosonic acid transferase</fullName>
        <shortName evidence="10">Kdo transferase</shortName>
        <ecNumber evidence="3 10">2.4.99.12</ecNumber>
    </recommendedName>
    <alternativeName>
        <fullName evidence="6 10">Lipid IV(A) 3-deoxy-D-manno-octulosonic acid transferase</fullName>
    </alternativeName>
</protein>
<comment type="caution">
    <text evidence="12">The sequence shown here is derived from an EMBL/GenBank/DDBJ whole genome shotgun (WGS) entry which is preliminary data.</text>
</comment>
<dbReference type="RefSeq" id="WP_054360405.1">
    <property type="nucleotide sequence ID" value="NZ_LJYW01000001.1"/>
</dbReference>
<evidence type="ECO:0000256" key="4">
    <source>
        <dbReference type="ARBA" id="ARBA00019077"/>
    </source>
</evidence>
<comment type="function">
    <text evidence="1 10">Involved in lipopolysaccharide (LPS) biosynthesis. Catalyzes the transfer of 3-deoxy-D-manno-octulosonate (Kdo) residue(s) from CMP-Kdo to lipid IV(A), the tetraacyldisaccharide-1,4'-bisphosphate precursor of lipid A.</text>
</comment>
<dbReference type="GO" id="GO:0009245">
    <property type="term" value="P:lipid A biosynthetic process"/>
    <property type="evidence" value="ECO:0007669"/>
    <property type="project" value="TreeGrafter"/>
</dbReference>
<evidence type="ECO:0000256" key="3">
    <source>
        <dbReference type="ARBA" id="ARBA00012621"/>
    </source>
</evidence>
<dbReference type="InterPro" id="IPR007507">
    <property type="entry name" value="Glycos_transf_N"/>
</dbReference>
<organism evidence="12 13">
    <name type="scientific">Prosthecodimorpha hirschii</name>
    <dbReference type="NCBI Taxonomy" id="665126"/>
    <lineage>
        <taxon>Bacteria</taxon>
        <taxon>Pseudomonadati</taxon>
        <taxon>Pseudomonadota</taxon>
        <taxon>Alphaproteobacteria</taxon>
        <taxon>Hyphomicrobiales</taxon>
        <taxon>Ancalomicrobiaceae</taxon>
        <taxon>Prosthecodimorpha</taxon>
    </lineage>
</organism>
<dbReference type="GO" id="GO:0009244">
    <property type="term" value="P:lipopolysaccharide core region biosynthetic process"/>
    <property type="evidence" value="ECO:0007669"/>
    <property type="project" value="UniProtKB-UniRule"/>
</dbReference>
<gene>
    <name evidence="12" type="ORF">ABB55_20115</name>
</gene>
<dbReference type="EC" id="2.4.99.12" evidence="3 10"/>
<feature type="active site" description="Proton acceptor" evidence="8">
    <location>
        <position position="68"/>
    </location>
</feature>
<reference evidence="12 13" key="2">
    <citation type="submission" date="2015-10" db="EMBL/GenBank/DDBJ databases">
        <title>Draft Genome Sequence of Prosthecomicrobium hirschii ATCC 27832.</title>
        <authorList>
            <person name="Daniel J."/>
            <person name="Givan S.A."/>
            <person name="Brun Y.V."/>
            <person name="Brown P.J."/>
        </authorList>
    </citation>
    <scope>NUCLEOTIDE SEQUENCE [LARGE SCALE GENOMIC DNA]</scope>
    <source>
        <strain evidence="12 13">16</strain>
    </source>
</reference>
<keyword evidence="10" id="KW-1003">Cell membrane</keyword>
<dbReference type="SUPFAM" id="SSF53756">
    <property type="entry name" value="UDP-Glycosyltransferase/glycogen phosphorylase"/>
    <property type="match status" value="1"/>
</dbReference>
<proteinExistence type="inferred from homology"/>
<keyword evidence="10" id="KW-0472">Membrane</keyword>
<reference evidence="12 13" key="1">
    <citation type="submission" date="2015-09" db="EMBL/GenBank/DDBJ databases">
        <authorList>
            <person name="Jackson K.R."/>
            <person name="Lunt B.L."/>
            <person name="Fisher J.N.B."/>
            <person name="Gardner A.V."/>
            <person name="Bailey M.E."/>
            <person name="Deus L.M."/>
            <person name="Earl A.S."/>
            <person name="Gibby P.D."/>
            <person name="Hartmann K.A."/>
            <person name="Liu J.E."/>
            <person name="Manci A.M."/>
            <person name="Nielsen D.A."/>
            <person name="Solomon M.B."/>
            <person name="Breakwell D.P."/>
            <person name="Burnett S.H."/>
            <person name="Grose J.H."/>
        </authorList>
    </citation>
    <scope>NUCLEOTIDE SEQUENCE [LARGE SCALE GENOMIC DNA]</scope>
    <source>
        <strain evidence="12 13">16</strain>
    </source>
</reference>
<feature type="site" description="Transition state stabilizer" evidence="9">
    <location>
        <position position="136"/>
    </location>
</feature>
<evidence type="ECO:0000256" key="10">
    <source>
        <dbReference type="RuleBase" id="RU365103"/>
    </source>
</evidence>
<evidence type="ECO:0000256" key="1">
    <source>
        <dbReference type="ARBA" id="ARBA00003394"/>
    </source>
</evidence>
<evidence type="ECO:0000313" key="12">
    <source>
        <dbReference type="EMBL" id="KPL54237.1"/>
    </source>
</evidence>
<evidence type="ECO:0000256" key="6">
    <source>
        <dbReference type="ARBA" id="ARBA00031445"/>
    </source>
</evidence>
<accession>A0A0P6VSN9</accession>
<comment type="pathway">
    <text evidence="2 10">Bacterial outer membrane biogenesis; LPS core biosynthesis.</text>
</comment>
<dbReference type="Gene3D" id="3.40.50.11720">
    <property type="entry name" value="3-Deoxy-D-manno-octulosonic-acid transferase, N-terminal domain"/>
    <property type="match status" value="1"/>
</dbReference>
<name>A0A0P6VSN9_9HYPH</name>
<evidence type="ECO:0000256" key="5">
    <source>
        <dbReference type="ARBA" id="ARBA00022679"/>
    </source>
</evidence>
<dbReference type="Proteomes" id="UP000048984">
    <property type="component" value="Unassembled WGS sequence"/>
</dbReference>
<dbReference type="InterPro" id="IPR039901">
    <property type="entry name" value="Kdotransferase"/>
</dbReference>
<keyword evidence="10" id="KW-0448">Lipopolysaccharide biosynthesis</keyword>
<dbReference type="STRING" id="665126.ABB55_20115"/>
<dbReference type="AlphaFoldDB" id="A0A0P6VSN9"/>
<sequence>MADAVARSALAFYRGLGRLAAPTLPFLMRGRLLAGKEDRSRLGERFGRAGLARPAGPLVWVHAASVGEALSVMALIERIGAGGPRVLLTTGTVTSARIAAARAPAGTLHQFAPLDVAPAITRFLDHWRPDLAIFVESEVWPVTVGEIARRAIPHIVVNARLSVRSAQRWSHLAGVAGTLFGRFALVLAQSEADADRLRGLGAGPVVVTGNLKYDAMAPHAEAQAVAELRHAIGDRPVWLAANTHPGEEELVADAHAVLAHRFPGLLTLLVPRHPERGGAIRAALAERGLTVAQRSLGEAVGPETAILLADTLGEMGLFYRVSPIAFVGASLVARGGHSPIEAAALNTAVLHGPHVDNQEDFYRAFDRIGASALVPDGAHLAEAVGALMADPAAAAAMAQAGARILDQNRGSLDRAFAAIEPFLAPLAARAAEGRARGPE</sequence>
<dbReference type="Gene3D" id="3.40.50.2000">
    <property type="entry name" value="Glycogen Phosphorylase B"/>
    <property type="match status" value="1"/>
</dbReference>
<feature type="domain" description="3-deoxy-D-manno-octulosonic-acid transferase N-terminal" evidence="11">
    <location>
        <begin position="41"/>
        <end position="215"/>
    </location>
</feature>
<evidence type="ECO:0000313" key="13">
    <source>
        <dbReference type="Proteomes" id="UP000048984"/>
    </source>
</evidence>
<dbReference type="EMBL" id="LJYW01000001">
    <property type="protein sequence ID" value="KPL54237.1"/>
    <property type="molecule type" value="Genomic_DNA"/>
</dbReference>
<evidence type="ECO:0000256" key="2">
    <source>
        <dbReference type="ARBA" id="ARBA00004713"/>
    </source>
</evidence>
<dbReference type="InterPro" id="IPR038107">
    <property type="entry name" value="Glycos_transf_N_sf"/>
</dbReference>
<dbReference type="PANTHER" id="PTHR42755:SF1">
    <property type="entry name" value="3-DEOXY-D-MANNO-OCTULOSONIC ACID TRANSFERASE, MITOCHONDRIAL-RELATED"/>
    <property type="match status" value="1"/>
</dbReference>
<comment type="catalytic activity">
    <reaction evidence="7 10">
        <text>lipid IVA (E. coli) + CMP-3-deoxy-beta-D-manno-octulosonate = alpha-Kdo-(2-&gt;6)-lipid IVA (E. coli) + CMP + H(+)</text>
        <dbReference type="Rhea" id="RHEA:28066"/>
        <dbReference type="ChEBI" id="CHEBI:15378"/>
        <dbReference type="ChEBI" id="CHEBI:58603"/>
        <dbReference type="ChEBI" id="CHEBI:60364"/>
        <dbReference type="ChEBI" id="CHEBI:60377"/>
        <dbReference type="ChEBI" id="CHEBI:85987"/>
        <dbReference type="EC" id="2.4.99.12"/>
    </reaction>
</comment>
<evidence type="ECO:0000256" key="9">
    <source>
        <dbReference type="PIRSR" id="PIRSR639901-2"/>
    </source>
</evidence>
<comment type="similarity">
    <text evidence="10">Belongs to the glycosyltransferase group 1 family.</text>
</comment>
<dbReference type="GO" id="GO:0005886">
    <property type="term" value="C:plasma membrane"/>
    <property type="evidence" value="ECO:0007669"/>
    <property type="project" value="UniProtKB-SubCell"/>
</dbReference>
<dbReference type="GO" id="GO:0043842">
    <property type="term" value="F:Kdo transferase activity"/>
    <property type="evidence" value="ECO:0007669"/>
    <property type="project" value="UniProtKB-EC"/>
</dbReference>
<dbReference type="Pfam" id="PF04413">
    <property type="entry name" value="Glycos_transf_N"/>
    <property type="match status" value="1"/>
</dbReference>
<evidence type="ECO:0000256" key="8">
    <source>
        <dbReference type="PIRSR" id="PIRSR639901-1"/>
    </source>
</evidence>
<feature type="site" description="Transition state stabilizer" evidence="9">
    <location>
        <position position="212"/>
    </location>
</feature>